<gene>
    <name evidence="8" type="primary">LOC104913097</name>
</gene>
<dbReference type="GO" id="GO:0005634">
    <property type="term" value="C:nucleus"/>
    <property type="evidence" value="ECO:0007669"/>
    <property type="project" value="TreeGrafter"/>
</dbReference>
<dbReference type="Proteomes" id="UP000001645">
    <property type="component" value="Chromosome 14"/>
</dbReference>
<dbReference type="HOGENOM" id="CLU_055746_0_1_1"/>
<evidence type="ECO:0000313" key="8">
    <source>
        <dbReference type="Ensembl" id="ENSMGAP00000001200.3"/>
    </source>
</evidence>
<accession>G1MSC7</accession>
<dbReference type="InterPro" id="IPR001841">
    <property type="entry name" value="Znf_RING"/>
</dbReference>
<evidence type="ECO:0000256" key="4">
    <source>
        <dbReference type="PROSITE-ProRule" id="PRU00175"/>
    </source>
</evidence>
<organism evidence="8 9">
    <name type="scientific">Meleagris gallopavo</name>
    <name type="common">Wild turkey</name>
    <dbReference type="NCBI Taxonomy" id="9103"/>
    <lineage>
        <taxon>Eukaryota</taxon>
        <taxon>Metazoa</taxon>
        <taxon>Chordata</taxon>
        <taxon>Craniata</taxon>
        <taxon>Vertebrata</taxon>
        <taxon>Euteleostomi</taxon>
        <taxon>Archelosauria</taxon>
        <taxon>Archosauria</taxon>
        <taxon>Dinosauria</taxon>
        <taxon>Saurischia</taxon>
        <taxon>Theropoda</taxon>
        <taxon>Coelurosauria</taxon>
        <taxon>Aves</taxon>
        <taxon>Neognathae</taxon>
        <taxon>Galloanserae</taxon>
        <taxon>Galliformes</taxon>
        <taxon>Phasianidae</taxon>
        <taxon>Meleagridinae</taxon>
        <taxon>Meleagris</taxon>
    </lineage>
</organism>
<feature type="compositionally biased region" description="Polar residues" evidence="5">
    <location>
        <begin position="317"/>
        <end position="346"/>
    </location>
</feature>
<dbReference type="OrthoDB" id="512616at2759"/>
<reference evidence="8 9" key="1">
    <citation type="journal article" date="2010" name="PLoS Biol.">
        <title>Multi-platform next-generation sequencing of the domestic turkey (Meleagris gallopavo): genome assembly and analysis.</title>
        <authorList>
            <person name="Dalloul R.A."/>
            <person name="Long J.A."/>
            <person name="Zimin A.V."/>
            <person name="Aslam L."/>
            <person name="Beal K."/>
            <person name="Blomberg L.A."/>
            <person name="Bouffard P."/>
            <person name="Burt D.W."/>
            <person name="Crasta O."/>
            <person name="Crooijmans R.P."/>
            <person name="Cooper K."/>
            <person name="Coulombe R.A."/>
            <person name="De S."/>
            <person name="Delany M.E."/>
            <person name="Dodgson J.B."/>
            <person name="Dong J.J."/>
            <person name="Evans C."/>
            <person name="Frederickson K.M."/>
            <person name="Flicek P."/>
            <person name="Florea L."/>
            <person name="Folkerts O."/>
            <person name="Groenen M.A."/>
            <person name="Harkins T.T."/>
            <person name="Herrero J."/>
            <person name="Hoffmann S."/>
            <person name="Megens H.J."/>
            <person name="Jiang A."/>
            <person name="de Jong P."/>
            <person name="Kaiser P."/>
            <person name="Kim H."/>
            <person name="Kim K.W."/>
            <person name="Kim S."/>
            <person name="Langenberger D."/>
            <person name="Lee M.K."/>
            <person name="Lee T."/>
            <person name="Mane S."/>
            <person name="Marcais G."/>
            <person name="Marz M."/>
            <person name="McElroy A.P."/>
            <person name="Modise T."/>
            <person name="Nefedov M."/>
            <person name="Notredame C."/>
            <person name="Paton I.R."/>
            <person name="Payne W.S."/>
            <person name="Pertea G."/>
            <person name="Prickett D."/>
            <person name="Puiu D."/>
            <person name="Qioa D."/>
            <person name="Raineri E."/>
            <person name="Ruffier M."/>
            <person name="Salzberg S.L."/>
            <person name="Schatz M.C."/>
            <person name="Scheuring C."/>
            <person name="Schmidt C.J."/>
            <person name="Schroeder S."/>
            <person name="Searle S.M."/>
            <person name="Smith E.J."/>
            <person name="Smith J."/>
            <person name="Sonstegard T.S."/>
            <person name="Stadler P.F."/>
            <person name="Tafer H."/>
            <person name="Tu Z.J."/>
            <person name="Van Tassell C.P."/>
            <person name="Vilella A.J."/>
            <person name="Williams K.P."/>
            <person name="Yorke J.A."/>
            <person name="Zhang L."/>
            <person name="Zhang H.B."/>
            <person name="Zhang X."/>
            <person name="Zhang Y."/>
            <person name="Reed K.M."/>
        </authorList>
    </citation>
    <scope>NUCLEOTIDE SEQUENCE [LARGE SCALE GENOMIC DNA]</scope>
</reference>
<reference evidence="8" key="3">
    <citation type="submission" date="2025-09" db="UniProtKB">
        <authorList>
            <consortium name="Ensembl"/>
        </authorList>
    </citation>
    <scope>IDENTIFICATION</scope>
</reference>
<reference evidence="8" key="2">
    <citation type="submission" date="2025-08" db="UniProtKB">
        <authorList>
            <consortium name="Ensembl"/>
        </authorList>
    </citation>
    <scope>IDENTIFICATION</scope>
</reference>
<dbReference type="InterPro" id="IPR034732">
    <property type="entry name" value="EPHD"/>
</dbReference>
<dbReference type="SUPFAM" id="SSF57850">
    <property type="entry name" value="RING/U-box"/>
    <property type="match status" value="1"/>
</dbReference>
<evidence type="ECO:0000313" key="9">
    <source>
        <dbReference type="Proteomes" id="UP000001645"/>
    </source>
</evidence>
<dbReference type="PROSITE" id="PS50089">
    <property type="entry name" value="ZF_RING_2"/>
    <property type="match status" value="1"/>
</dbReference>
<dbReference type="GeneTree" id="ENSGT00950000182865"/>
<dbReference type="SMART" id="SM00249">
    <property type="entry name" value="PHD"/>
    <property type="match status" value="3"/>
</dbReference>
<evidence type="ECO:0008006" key="10">
    <source>
        <dbReference type="Google" id="ProtNLM"/>
    </source>
</evidence>
<feature type="domain" description="RING-type" evidence="6">
    <location>
        <begin position="145"/>
        <end position="194"/>
    </location>
</feature>
<feature type="region of interest" description="Disordered" evidence="5">
    <location>
        <begin position="290"/>
        <end position="402"/>
    </location>
</feature>
<dbReference type="SMART" id="SM00184">
    <property type="entry name" value="RING"/>
    <property type="match status" value="2"/>
</dbReference>
<feature type="domain" description="PHD-type" evidence="7">
    <location>
        <begin position="16"/>
        <end position="130"/>
    </location>
</feature>
<sequence length="402" mass="44803">MHMMSKGTQEAAGSREPACVLCGRVDEDSSIYGHKHEKNGFYFHTFCVIFSTGLCKPGSDIRNACHFEEDLIRTIRRGEQTFCFVCGNLGATITCAEPDCGRSFHLSCTSEGECITQFFEDFRSFCWVHRPHQAVEAAPAQDTTCIICMEPMGNSRSYCTMVCPACQHAWFHRACIQEQALRAGIYCFQCPHCRDRDRFIRDMLTMGIRIPFRKPTWEDNYDASLGVRHQRCDASDCHYPHGREQAEGEGPWQLLLCSSCAAQGTHRLCSNLSPSTSAWECNDCAGEDTASSTNLDSAGPNTTSQQGLGPSQGFIGQESSSSGTTNQAPSGPDHSSQVPELLSRQTGRARTRSRSPLEHRAAETNSQPQRRRRSQSRQRGPAQGRSRSRVPRRAKNINHQPH</sequence>
<dbReference type="PROSITE" id="PS51805">
    <property type="entry name" value="EPHD"/>
    <property type="match status" value="1"/>
</dbReference>
<dbReference type="InterPro" id="IPR013083">
    <property type="entry name" value="Znf_RING/FYVE/PHD"/>
</dbReference>
<dbReference type="PANTHER" id="PTHR12420">
    <property type="entry name" value="PHD FINGER PROTEIN"/>
    <property type="match status" value="1"/>
</dbReference>
<feature type="compositionally biased region" description="Polar residues" evidence="5">
    <location>
        <begin position="290"/>
        <end position="309"/>
    </location>
</feature>
<evidence type="ECO:0000256" key="1">
    <source>
        <dbReference type="ARBA" id="ARBA00022723"/>
    </source>
</evidence>
<keyword evidence="2 4" id="KW-0863">Zinc-finger</keyword>
<proteinExistence type="predicted"/>
<dbReference type="Pfam" id="PF13771">
    <property type="entry name" value="zf-HC5HC2H"/>
    <property type="match status" value="1"/>
</dbReference>
<dbReference type="Ensembl" id="ENSMGAT00000001852.3">
    <property type="protein sequence ID" value="ENSMGAP00000001200.3"/>
    <property type="gene ID" value="ENSMGAG00000001685.3"/>
</dbReference>
<evidence type="ECO:0000256" key="2">
    <source>
        <dbReference type="ARBA" id="ARBA00022771"/>
    </source>
</evidence>
<keyword evidence="9" id="KW-1185">Reference proteome</keyword>
<dbReference type="InterPro" id="IPR001965">
    <property type="entry name" value="Znf_PHD"/>
</dbReference>
<dbReference type="InterPro" id="IPR011011">
    <property type="entry name" value="Znf_FYVE_PHD"/>
</dbReference>
<keyword evidence="3" id="KW-0862">Zinc</keyword>
<protein>
    <recommendedName>
        <fullName evidence="10">PHD finger protein 7</fullName>
    </recommendedName>
</protein>
<feature type="compositionally biased region" description="Basic residues" evidence="5">
    <location>
        <begin position="386"/>
        <end position="402"/>
    </location>
</feature>
<dbReference type="Bgee" id="ENSMGAG00000001685">
    <property type="expression patterns" value="Expressed in brain and 1 other cell type or tissue"/>
</dbReference>
<name>G1MSC7_MELGA</name>
<dbReference type="Pfam" id="PF26054">
    <property type="entry name" value="PHD_G2E3"/>
    <property type="match status" value="1"/>
</dbReference>
<dbReference type="AlphaFoldDB" id="G1MSC7"/>
<dbReference type="GO" id="GO:0008270">
    <property type="term" value="F:zinc ion binding"/>
    <property type="evidence" value="ECO:0007669"/>
    <property type="project" value="UniProtKB-KW"/>
</dbReference>
<evidence type="ECO:0000259" key="6">
    <source>
        <dbReference type="PROSITE" id="PS50089"/>
    </source>
</evidence>
<evidence type="ECO:0000259" key="7">
    <source>
        <dbReference type="PROSITE" id="PS51805"/>
    </source>
</evidence>
<dbReference type="SUPFAM" id="SSF57903">
    <property type="entry name" value="FYVE/PHD zinc finger"/>
    <property type="match status" value="1"/>
</dbReference>
<dbReference type="InterPro" id="IPR051188">
    <property type="entry name" value="PHD-type_Zinc_Finger"/>
</dbReference>
<keyword evidence="1" id="KW-0479">Metal-binding</keyword>
<dbReference type="Gene3D" id="3.30.40.10">
    <property type="entry name" value="Zinc/RING finger domain, C3HC4 (zinc finger)"/>
    <property type="match status" value="3"/>
</dbReference>
<dbReference type="CDD" id="cd16448">
    <property type="entry name" value="RING-H2"/>
    <property type="match status" value="1"/>
</dbReference>
<dbReference type="PANTHER" id="PTHR12420:SF47">
    <property type="entry name" value="PHD FINGER PROTEIN 7"/>
    <property type="match status" value="1"/>
</dbReference>
<evidence type="ECO:0000256" key="3">
    <source>
        <dbReference type="ARBA" id="ARBA00022833"/>
    </source>
</evidence>
<dbReference type="InterPro" id="IPR059102">
    <property type="entry name" value="PHD_PHF7/G2E3-like"/>
</dbReference>
<evidence type="ECO:0000256" key="5">
    <source>
        <dbReference type="SAM" id="MobiDB-lite"/>
    </source>
</evidence>